<comment type="subcellular location">
    <subcellularLocation>
        <location evidence="2">Membrane</location>
        <topology evidence="2">Multi-pass membrane protein</topology>
    </subcellularLocation>
</comment>
<dbReference type="AlphaFoldDB" id="A0A370HIE2"/>
<dbReference type="SMART" id="SM00388">
    <property type="entry name" value="HisKA"/>
    <property type="match status" value="1"/>
</dbReference>
<dbReference type="GO" id="GO:0000155">
    <property type="term" value="F:phosphorelay sensor kinase activity"/>
    <property type="evidence" value="ECO:0007669"/>
    <property type="project" value="InterPro"/>
</dbReference>
<dbReference type="InterPro" id="IPR050428">
    <property type="entry name" value="TCS_sensor_his_kinase"/>
</dbReference>
<keyword evidence="11" id="KW-0902">Two-component regulatory system</keyword>
<dbReference type="RefSeq" id="WP_114771186.1">
    <property type="nucleotide sequence ID" value="NZ_QQBB01000006.1"/>
</dbReference>
<dbReference type="GO" id="GO:0005524">
    <property type="term" value="F:ATP binding"/>
    <property type="evidence" value="ECO:0007669"/>
    <property type="project" value="UniProtKB-KW"/>
</dbReference>
<evidence type="ECO:0000256" key="5">
    <source>
        <dbReference type="ARBA" id="ARBA00022679"/>
    </source>
</evidence>
<dbReference type="Pfam" id="PF02518">
    <property type="entry name" value="HATPase_c"/>
    <property type="match status" value="1"/>
</dbReference>
<keyword evidence="12" id="KW-0472">Membrane</keyword>
<dbReference type="EMBL" id="QQBB01000006">
    <property type="protein sequence ID" value="RDI57967.1"/>
    <property type="molecule type" value="Genomic_DNA"/>
</dbReference>
<evidence type="ECO:0000259" key="14">
    <source>
        <dbReference type="PROSITE" id="PS50109"/>
    </source>
</evidence>
<keyword evidence="16" id="KW-1185">Reference proteome</keyword>
<evidence type="ECO:0000256" key="13">
    <source>
        <dbReference type="SAM" id="MobiDB-lite"/>
    </source>
</evidence>
<dbReference type="CDD" id="cd00075">
    <property type="entry name" value="HATPase"/>
    <property type="match status" value="1"/>
</dbReference>
<keyword evidence="7" id="KW-0547">Nucleotide-binding</keyword>
<dbReference type="InterPro" id="IPR004358">
    <property type="entry name" value="Sig_transdc_His_kin-like_C"/>
</dbReference>
<dbReference type="InterPro" id="IPR003661">
    <property type="entry name" value="HisK_dim/P_dom"/>
</dbReference>
<keyword evidence="10" id="KW-1133">Transmembrane helix</keyword>
<comment type="caution">
    <text evidence="15">The sequence shown here is derived from an EMBL/GenBank/DDBJ whole genome shotgun (WGS) entry which is preliminary data.</text>
</comment>
<keyword evidence="6" id="KW-0812">Transmembrane</keyword>
<evidence type="ECO:0000256" key="11">
    <source>
        <dbReference type="ARBA" id="ARBA00023012"/>
    </source>
</evidence>
<keyword evidence="9" id="KW-0067">ATP-binding</keyword>
<dbReference type="Pfam" id="PF00512">
    <property type="entry name" value="HisKA"/>
    <property type="match status" value="1"/>
</dbReference>
<keyword evidence="5" id="KW-0808">Transferase</keyword>
<evidence type="ECO:0000256" key="12">
    <source>
        <dbReference type="ARBA" id="ARBA00023136"/>
    </source>
</evidence>
<evidence type="ECO:0000256" key="3">
    <source>
        <dbReference type="ARBA" id="ARBA00012438"/>
    </source>
</evidence>
<proteinExistence type="predicted"/>
<dbReference type="Gene3D" id="3.30.565.10">
    <property type="entry name" value="Histidine kinase-like ATPase, C-terminal domain"/>
    <property type="match status" value="1"/>
</dbReference>
<evidence type="ECO:0000256" key="6">
    <source>
        <dbReference type="ARBA" id="ARBA00022692"/>
    </source>
</evidence>
<dbReference type="InterPro" id="IPR036890">
    <property type="entry name" value="HATPase_C_sf"/>
</dbReference>
<comment type="catalytic activity">
    <reaction evidence="1">
        <text>ATP + protein L-histidine = ADP + protein N-phospho-L-histidine.</text>
        <dbReference type="EC" id="2.7.13.3"/>
    </reaction>
</comment>
<keyword evidence="4" id="KW-0597">Phosphoprotein</keyword>
<evidence type="ECO:0000256" key="9">
    <source>
        <dbReference type="ARBA" id="ARBA00022840"/>
    </source>
</evidence>
<dbReference type="SMART" id="SM00387">
    <property type="entry name" value="HATPase_c"/>
    <property type="match status" value="1"/>
</dbReference>
<gene>
    <name evidence="15" type="ORF">DES45_106281</name>
</gene>
<dbReference type="Proteomes" id="UP000254925">
    <property type="component" value="Unassembled WGS sequence"/>
</dbReference>
<evidence type="ECO:0000256" key="1">
    <source>
        <dbReference type="ARBA" id="ARBA00000085"/>
    </source>
</evidence>
<keyword evidence="8 15" id="KW-0418">Kinase</keyword>
<protein>
    <recommendedName>
        <fullName evidence="3">histidine kinase</fullName>
        <ecNumber evidence="3">2.7.13.3</ecNumber>
    </recommendedName>
</protein>
<dbReference type="InterPro" id="IPR003594">
    <property type="entry name" value="HATPase_dom"/>
</dbReference>
<feature type="domain" description="Histidine kinase" evidence="14">
    <location>
        <begin position="225"/>
        <end position="437"/>
    </location>
</feature>
<evidence type="ECO:0000256" key="7">
    <source>
        <dbReference type="ARBA" id="ARBA00022741"/>
    </source>
</evidence>
<dbReference type="CDD" id="cd00082">
    <property type="entry name" value="HisKA"/>
    <property type="match status" value="1"/>
</dbReference>
<dbReference type="SUPFAM" id="SSF55874">
    <property type="entry name" value="ATPase domain of HSP90 chaperone/DNA topoisomerase II/histidine kinase"/>
    <property type="match status" value="1"/>
</dbReference>
<dbReference type="PANTHER" id="PTHR45436">
    <property type="entry name" value="SENSOR HISTIDINE KINASE YKOH"/>
    <property type="match status" value="1"/>
</dbReference>
<dbReference type="PANTHER" id="PTHR45436:SF14">
    <property type="entry name" value="SENSOR PROTEIN QSEC"/>
    <property type="match status" value="1"/>
</dbReference>
<dbReference type="Gene3D" id="1.10.287.130">
    <property type="match status" value="1"/>
</dbReference>
<reference evidence="15 16" key="1">
    <citation type="submission" date="2018-07" db="EMBL/GenBank/DDBJ databases">
        <title>Genomic Encyclopedia of Type Strains, Phase IV (KMG-IV): sequencing the most valuable type-strain genomes for metagenomic binning, comparative biology and taxonomic classification.</title>
        <authorList>
            <person name="Goeker M."/>
        </authorList>
    </citation>
    <scope>NUCLEOTIDE SEQUENCE [LARGE SCALE GENOMIC DNA]</scope>
    <source>
        <strain evidence="15 16">DSM 14364</strain>
    </source>
</reference>
<evidence type="ECO:0000256" key="10">
    <source>
        <dbReference type="ARBA" id="ARBA00022989"/>
    </source>
</evidence>
<dbReference type="PROSITE" id="PS50109">
    <property type="entry name" value="HIS_KIN"/>
    <property type="match status" value="1"/>
</dbReference>
<dbReference type="GO" id="GO:0005886">
    <property type="term" value="C:plasma membrane"/>
    <property type="evidence" value="ECO:0007669"/>
    <property type="project" value="TreeGrafter"/>
</dbReference>
<accession>A0A370HIE2</accession>
<evidence type="ECO:0000256" key="8">
    <source>
        <dbReference type="ARBA" id="ARBA00022777"/>
    </source>
</evidence>
<dbReference type="SUPFAM" id="SSF47384">
    <property type="entry name" value="Homodimeric domain of signal transducing histidine kinase"/>
    <property type="match status" value="1"/>
</dbReference>
<evidence type="ECO:0000256" key="2">
    <source>
        <dbReference type="ARBA" id="ARBA00004141"/>
    </source>
</evidence>
<dbReference type="OrthoDB" id="9809766at2"/>
<name>A0A370HIE2_9HYPH</name>
<evidence type="ECO:0000313" key="16">
    <source>
        <dbReference type="Proteomes" id="UP000254925"/>
    </source>
</evidence>
<dbReference type="EC" id="2.7.13.3" evidence="3"/>
<evidence type="ECO:0000256" key="4">
    <source>
        <dbReference type="ARBA" id="ARBA00022553"/>
    </source>
</evidence>
<dbReference type="InterPro" id="IPR005467">
    <property type="entry name" value="His_kinase_dom"/>
</dbReference>
<evidence type="ECO:0000313" key="15">
    <source>
        <dbReference type="EMBL" id="RDI57967.1"/>
    </source>
</evidence>
<dbReference type="InterPro" id="IPR036097">
    <property type="entry name" value="HisK_dim/P_sf"/>
</dbReference>
<dbReference type="PRINTS" id="PR00344">
    <property type="entry name" value="BCTRLSENSOR"/>
</dbReference>
<organism evidence="15 16">
    <name type="scientific">Microvirga subterranea</name>
    <dbReference type="NCBI Taxonomy" id="186651"/>
    <lineage>
        <taxon>Bacteria</taxon>
        <taxon>Pseudomonadati</taxon>
        <taxon>Pseudomonadota</taxon>
        <taxon>Alphaproteobacteria</taxon>
        <taxon>Hyphomicrobiales</taxon>
        <taxon>Methylobacteriaceae</taxon>
        <taxon>Microvirga</taxon>
    </lineage>
</organism>
<sequence>MKRRNSLRARLTVWFTALLILFGALGGLGAYIAAQQDPDNFLDDQMREVALDVVGSVDDLAQMPAPPLDASDAIVVQAWDADGRLLKSFPPGYDLPRQAKTGFSTFDTPTERWRSYTWVLDDGTVQVSQQAVVRRALALKAALPAIITTFLLIPMSWLLVRWLVGRVLDPVDGLADQLLARRPDSTQPLAAPDVPREIVPLVGAMNAAFARAGDALAAQRRFVSNAAHQLRTPLTALRIQLRNLRQVSGGAEAAEVLEEMEIGLRRMSTLTGQLLALARAESLAPMEAHHPSCLIEAVREAVAGVVPLAESKGITLTAAWIPRIPIKAGRDDLTMLLSNLLDNAIRYTPPGGRVGISVRSDDRHATIEIADTGPGIPVDMLPRVFDPFVRANTEHEGTGLGLSIVKALAARIDAQVRLRNREDGSGLVAQVVLPIASTRERQGHAPADAMSPIAGTRGRTAEDP</sequence>
<feature type="region of interest" description="Disordered" evidence="13">
    <location>
        <begin position="439"/>
        <end position="464"/>
    </location>
</feature>